<dbReference type="PANTHER" id="PTHR37431:SF3">
    <property type="entry name" value="DUF19 DOMAIN-CONTAINING PROTEIN"/>
    <property type="match status" value="1"/>
</dbReference>
<keyword evidence="2" id="KW-1185">Reference proteome</keyword>
<dbReference type="GeneID" id="111121944"/>
<protein>
    <submittedName>
        <fullName evidence="3">Uncharacterized protein LOC111121944</fullName>
    </submittedName>
</protein>
<accession>A0A8B8CTK3</accession>
<name>A0A8B8CTK3_CRAVI</name>
<evidence type="ECO:0000313" key="2">
    <source>
        <dbReference type="Proteomes" id="UP000694844"/>
    </source>
</evidence>
<feature type="chain" id="PRO_5034382061" evidence="1">
    <location>
        <begin position="18"/>
        <end position="255"/>
    </location>
</feature>
<dbReference type="RefSeq" id="XP_022319148.1">
    <property type="nucleotide sequence ID" value="XM_022463440.1"/>
</dbReference>
<evidence type="ECO:0000313" key="3">
    <source>
        <dbReference type="RefSeq" id="XP_022319148.1"/>
    </source>
</evidence>
<gene>
    <name evidence="3" type="primary">LOC111121944</name>
</gene>
<organism evidence="2 3">
    <name type="scientific">Crassostrea virginica</name>
    <name type="common">Eastern oyster</name>
    <dbReference type="NCBI Taxonomy" id="6565"/>
    <lineage>
        <taxon>Eukaryota</taxon>
        <taxon>Metazoa</taxon>
        <taxon>Spiralia</taxon>
        <taxon>Lophotrochozoa</taxon>
        <taxon>Mollusca</taxon>
        <taxon>Bivalvia</taxon>
        <taxon>Autobranchia</taxon>
        <taxon>Pteriomorphia</taxon>
        <taxon>Ostreida</taxon>
        <taxon>Ostreoidea</taxon>
        <taxon>Ostreidae</taxon>
        <taxon>Crassostrea</taxon>
    </lineage>
</organism>
<dbReference type="KEGG" id="cvn:111121944"/>
<feature type="signal peptide" evidence="1">
    <location>
        <begin position="1"/>
        <end position="17"/>
    </location>
</feature>
<dbReference type="AlphaFoldDB" id="A0A8B8CTK3"/>
<sequence length="255" mass="27484">MTIGILIGSLVLALCEGGEILTTCDLVGLNLCAWKLGQNISKEYDGELSAMPSPEQVALLCRFRPEYKMCYQGKISGCGLNLVYLSTLGTTQSTADFLCGEGNSDLLQHSSCWEKPLVRNTTNQCNKDYATSAQKLLNQNNNHMMTKAETTEWCSIINISSVCMYDTVLDNCDLDAASFVVTMMEKAMAKLTSFLNCYGEESSLPVPDVSTADNTSTITRRSLAMLPSSGGNAQGVPYNGAGGARLSGDFSSRLL</sequence>
<evidence type="ECO:0000256" key="1">
    <source>
        <dbReference type="SAM" id="SignalP"/>
    </source>
</evidence>
<proteinExistence type="predicted"/>
<keyword evidence="1" id="KW-0732">Signal</keyword>
<dbReference type="PANTHER" id="PTHR37431">
    <property type="entry name" value="PROTEIN CBG06927"/>
    <property type="match status" value="1"/>
</dbReference>
<dbReference type="OrthoDB" id="6128809at2759"/>
<reference evidence="3" key="1">
    <citation type="submission" date="2025-08" db="UniProtKB">
        <authorList>
            <consortium name="RefSeq"/>
        </authorList>
    </citation>
    <scope>IDENTIFICATION</scope>
    <source>
        <tissue evidence="3">Whole sample</tissue>
    </source>
</reference>
<dbReference type="Proteomes" id="UP000694844">
    <property type="component" value="Chromosome 2"/>
</dbReference>